<evidence type="ECO:0000313" key="3">
    <source>
        <dbReference type="EMBL" id="VDN93860.1"/>
    </source>
</evidence>
<dbReference type="Pfam" id="PF01770">
    <property type="entry name" value="Folate_carrier"/>
    <property type="match status" value="1"/>
</dbReference>
<evidence type="ECO:0000313" key="5">
    <source>
        <dbReference type="WBParaSite" id="BPAG_0001271201-mRNA-1"/>
    </source>
</evidence>
<keyword evidence="2" id="KW-0812">Transmembrane</keyword>
<feature type="transmembrane region" description="Helical" evidence="2">
    <location>
        <begin position="295"/>
        <end position="314"/>
    </location>
</feature>
<comment type="similarity">
    <text evidence="1">Belongs to the reduced folate carrier (RFC) transporter (TC 2.A.48) family.</text>
</comment>
<feature type="transmembrane region" description="Helical" evidence="2">
    <location>
        <begin position="353"/>
        <end position="377"/>
    </location>
</feature>
<reference evidence="3 4" key="2">
    <citation type="submission" date="2018-11" db="EMBL/GenBank/DDBJ databases">
        <authorList>
            <consortium name="Pathogen Informatics"/>
        </authorList>
    </citation>
    <scope>NUCLEOTIDE SEQUENCE [LARGE SCALE GENOMIC DNA]</scope>
</reference>
<feature type="transmembrane region" description="Helical" evidence="2">
    <location>
        <begin position="272"/>
        <end position="288"/>
    </location>
</feature>
<dbReference type="Proteomes" id="UP000278627">
    <property type="component" value="Unassembled WGS sequence"/>
</dbReference>
<dbReference type="EMBL" id="UZAD01013312">
    <property type="protein sequence ID" value="VDN93860.1"/>
    <property type="molecule type" value="Genomic_DNA"/>
</dbReference>
<dbReference type="SUPFAM" id="SSF103473">
    <property type="entry name" value="MFS general substrate transporter"/>
    <property type="match status" value="1"/>
</dbReference>
<dbReference type="InterPro" id="IPR002666">
    <property type="entry name" value="Folate_carrier"/>
</dbReference>
<proteinExistence type="inferred from homology"/>
<dbReference type="Gene3D" id="1.20.1250.20">
    <property type="entry name" value="MFS general substrate transporter like domains"/>
    <property type="match status" value="1"/>
</dbReference>
<keyword evidence="4" id="KW-1185">Reference proteome</keyword>
<dbReference type="GO" id="GO:0005886">
    <property type="term" value="C:plasma membrane"/>
    <property type="evidence" value="ECO:0007669"/>
    <property type="project" value="TreeGrafter"/>
</dbReference>
<dbReference type="InterPro" id="IPR036259">
    <property type="entry name" value="MFS_trans_sf"/>
</dbReference>
<feature type="transmembrane region" description="Helical" evidence="2">
    <location>
        <begin position="142"/>
        <end position="161"/>
    </location>
</feature>
<gene>
    <name evidence="3" type="ORF">BPAG_LOCUS12674</name>
</gene>
<name>A0A0N4TV57_BRUPA</name>
<reference evidence="5" key="1">
    <citation type="submission" date="2017-02" db="UniProtKB">
        <authorList>
            <consortium name="WormBaseParasite"/>
        </authorList>
    </citation>
    <scope>IDENTIFICATION</scope>
</reference>
<feature type="transmembrane region" description="Helical" evidence="2">
    <location>
        <begin position="234"/>
        <end position="252"/>
    </location>
</feature>
<dbReference type="PANTHER" id="PTHR10686">
    <property type="entry name" value="FOLATE TRANSPORTER"/>
    <property type="match status" value="1"/>
</dbReference>
<dbReference type="GO" id="GO:0090482">
    <property type="term" value="F:vitamin transmembrane transporter activity"/>
    <property type="evidence" value="ECO:0007669"/>
    <property type="project" value="InterPro"/>
</dbReference>
<keyword evidence="2" id="KW-0472">Membrane</keyword>
<dbReference type="NCBIfam" id="TIGR00806">
    <property type="entry name" value="rfc"/>
    <property type="match status" value="1"/>
</dbReference>
<evidence type="ECO:0000313" key="4">
    <source>
        <dbReference type="Proteomes" id="UP000278627"/>
    </source>
</evidence>
<protein>
    <submittedName>
        <fullName evidence="3 5">Uncharacterized protein</fullName>
    </submittedName>
</protein>
<evidence type="ECO:0000256" key="1">
    <source>
        <dbReference type="ARBA" id="ARBA00005773"/>
    </source>
</evidence>
<keyword evidence="2" id="KW-1133">Transmembrane helix</keyword>
<dbReference type="PANTHER" id="PTHR10686:SF18">
    <property type="entry name" value="IP11787P-RELATED"/>
    <property type="match status" value="1"/>
</dbReference>
<feature type="transmembrane region" description="Helical" evidence="2">
    <location>
        <begin position="167"/>
        <end position="185"/>
    </location>
</feature>
<sequence length="459" mass="52782">MTWSIVPILLVLYGFFKDFKPGEPFLFKYQTDFLNLTEKQLNGEIYPYWTYSYLITLIPIFLLTDLLLYKPILILESIGYMVFRITLVFGSGIFLQQIGMSFYGIASAAEIAFYSYIYAKVRKNEYKRLTSWTRASTMAGRTFGYLLSQTIVITGIGTYLTVNQISLISPILVFIFGLCFPRIQWKSLIERIKITTDIETLNEPTTYTEYVKFRVGKLWYNTKQIYGVGFVRKWSLWWAMTTCMSLQISAYSQTLWGEVQNEETTFNGFAEATYTACAAIAIMLMNMVSIDWDKWGEAALVLISSVDCALLLLFSKAKTIYVMYICYICYRTLYQVMITIAQWNLAKKMVCESYGLIFGLNSFVALILQAFLTAIVVDKRGFGMTVRSQFLVYGTCHAVIALIFLCSIARNLTNHLRHRFTAIHSFTPNTMNQEQLLEKLGQPVVTNSNPVFLQCISYR</sequence>
<feature type="transmembrane region" description="Helical" evidence="2">
    <location>
        <begin position="101"/>
        <end position="121"/>
    </location>
</feature>
<evidence type="ECO:0000256" key="2">
    <source>
        <dbReference type="SAM" id="Phobius"/>
    </source>
</evidence>
<feature type="transmembrane region" description="Helical" evidence="2">
    <location>
        <begin position="320"/>
        <end position="341"/>
    </location>
</feature>
<dbReference type="WBParaSite" id="BPAG_0001271201-mRNA-1">
    <property type="protein sequence ID" value="BPAG_0001271201-mRNA-1"/>
    <property type="gene ID" value="BPAG_0001271201"/>
</dbReference>
<dbReference type="AlphaFoldDB" id="A0A0N4TV57"/>
<accession>A0A0N4TV57</accession>
<feature type="transmembrane region" description="Helical" evidence="2">
    <location>
        <begin position="48"/>
        <end position="69"/>
    </location>
</feature>
<organism evidence="5">
    <name type="scientific">Brugia pahangi</name>
    <name type="common">Filarial nematode worm</name>
    <dbReference type="NCBI Taxonomy" id="6280"/>
    <lineage>
        <taxon>Eukaryota</taxon>
        <taxon>Metazoa</taxon>
        <taxon>Ecdysozoa</taxon>
        <taxon>Nematoda</taxon>
        <taxon>Chromadorea</taxon>
        <taxon>Rhabditida</taxon>
        <taxon>Spirurina</taxon>
        <taxon>Spiruromorpha</taxon>
        <taxon>Filarioidea</taxon>
        <taxon>Onchocercidae</taxon>
        <taxon>Brugia</taxon>
    </lineage>
</organism>
<feature type="transmembrane region" description="Helical" evidence="2">
    <location>
        <begin position="78"/>
        <end position="95"/>
    </location>
</feature>
<feature type="transmembrane region" description="Helical" evidence="2">
    <location>
        <begin position="389"/>
        <end position="409"/>
    </location>
</feature>